<dbReference type="AlphaFoldDB" id="A0A8S9TPU2"/>
<evidence type="ECO:0000313" key="2">
    <source>
        <dbReference type="Proteomes" id="UP000704712"/>
    </source>
</evidence>
<proteinExistence type="predicted"/>
<protein>
    <submittedName>
        <fullName evidence="1">Uncharacterized protein</fullName>
    </submittedName>
</protein>
<name>A0A8S9TPU2_PHYIN</name>
<dbReference type="Proteomes" id="UP000704712">
    <property type="component" value="Unassembled WGS sequence"/>
</dbReference>
<sequence>MASSEAGKWRVELQEDSDIYLKLAKKNEKQAGYTRLDAAQRWWLLTPAGKTNIGAFWFEAFLYVQNMAPSPGNFHRAAQGRVNQARLQRIAHEATNAVHLWPYYSTSFGHCECPPSWQYSLRGPDGQNDSTGTYLTGNVLHSMLTSLLETITETGEQLQC</sequence>
<gene>
    <name evidence="1" type="ORF">GN958_ATG20183</name>
</gene>
<organism evidence="1 2">
    <name type="scientific">Phytophthora infestans</name>
    <name type="common">Potato late blight agent</name>
    <name type="synonym">Botrytis infestans</name>
    <dbReference type="NCBI Taxonomy" id="4787"/>
    <lineage>
        <taxon>Eukaryota</taxon>
        <taxon>Sar</taxon>
        <taxon>Stramenopiles</taxon>
        <taxon>Oomycota</taxon>
        <taxon>Peronosporomycetes</taxon>
        <taxon>Peronosporales</taxon>
        <taxon>Peronosporaceae</taxon>
        <taxon>Phytophthora</taxon>
    </lineage>
</organism>
<comment type="caution">
    <text evidence="1">The sequence shown here is derived from an EMBL/GenBank/DDBJ whole genome shotgun (WGS) entry which is preliminary data.</text>
</comment>
<reference evidence="1" key="1">
    <citation type="submission" date="2020-03" db="EMBL/GenBank/DDBJ databases">
        <title>Hybrid Assembly of Korean Phytophthora infestans isolates.</title>
        <authorList>
            <person name="Prokchorchik M."/>
            <person name="Lee Y."/>
            <person name="Seo J."/>
            <person name="Cho J.-H."/>
            <person name="Park Y.-E."/>
            <person name="Jang D.-C."/>
            <person name="Im J.-S."/>
            <person name="Choi J.-G."/>
            <person name="Park H.-J."/>
            <person name="Lee G.-B."/>
            <person name="Lee Y.-G."/>
            <person name="Hong S.-Y."/>
            <person name="Cho K."/>
            <person name="Sohn K.H."/>
        </authorList>
    </citation>
    <scope>NUCLEOTIDE SEQUENCE</scope>
    <source>
        <strain evidence="1">KR_2_A2</strain>
    </source>
</reference>
<dbReference type="EMBL" id="JAACNO010002815">
    <property type="protein sequence ID" value="KAF4130601.1"/>
    <property type="molecule type" value="Genomic_DNA"/>
</dbReference>
<accession>A0A8S9TPU2</accession>
<evidence type="ECO:0000313" key="1">
    <source>
        <dbReference type="EMBL" id="KAF4130601.1"/>
    </source>
</evidence>